<protein>
    <recommendedName>
        <fullName evidence="5">Transcription factor domain-containing protein</fullName>
    </recommendedName>
</protein>
<evidence type="ECO:0000256" key="2">
    <source>
        <dbReference type="ARBA" id="ARBA00023242"/>
    </source>
</evidence>
<evidence type="ECO:0000313" key="3">
    <source>
        <dbReference type="EMBL" id="KAF2007285.1"/>
    </source>
</evidence>
<proteinExistence type="predicted"/>
<comment type="subcellular location">
    <subcellularLocation>
        <location evidence="1">Nucleus</location>
    </subcellularLocation>
</comment>
<dbReference type="PANTHER" id="PTHR37534">
    <property type="entry name" value="TRANSCRIPTIONAL ACTIVATOR PROTEIN UGA3"/>
    <property type="match status" value="1"/>
</dbReference>
<evidence type="ECO:0000313" key="4">
    <source>
        <dbReference type="Proteomes" id="UP000799779"/>
    </source>
</evidence>
<dbReference type="PANTHER" id="PTHR37534:SF46">
    <property type="entry name" value="ZN(II)2CYS6 TRANSCRIPTION FACTOR (EUROFUNG)"/>
    <property type="match status" value="1"/>
</dbReference>
<dbReference type="Proteomes" id="UP000799779">
    <property type="component" value="Unassembled WGS sequence"/>
</dbReference>
<accession>A0A6A5X2J6</accession>
<dbReference type="OrthoDB" id="4151057at2759"/>
<reference evidence="3" key="1">
    <citation type="journal article" date="2020" name="Stud. Mycol.">
        <title>101 Dothideomycetes genomes: a test case for predicting lifestyles and emergence of pathogens.</title>
        <authorList>
            <person name="Haridas S."/>
            <person name="Albert R."/>
            <person name="Binder M."/>
            <person name="Bloem J."/>
            <person name="Labutti K."/>
            <person name="Salamov A."/>
            <person name="Andreopoulos B."/>
            <person name="Baker S."/>
            <person name="Barry K."/>
            <person name="Bills G."/>
            <person name="Bluhm B."/>
            <person name="Cannon C."/>
            <person name="Castanera R."/>
            <person name="Culley D."/>
            <person name="Daum C."/>
            <person name="Ezra D."/>
            <person name="Gonzalez J."/>
            <person name="Henrissat B."/>
            <person name="Kuo A."/>
            <person name="Liang C."/>
            <person name="Lipzen A."/>
            <person name="Lutzoni F."/>
            <person name="Magnuson J."/>
            <person name="Mondo S."/>
            <person name="Nolan M."/>
            <person name="Ohm R."/>
            <person name="Pangilinan J."/>
            <person name="Park H.-J."/>
            <person name="Ramirez L."/>
            <person name="Alfaro M."/>
            <person name="Sun H."/>
            <person name="Tritt A."/>
            <person name="Yoshinaga Y."/>
            <person name="Zwiers L.-H."/>
            <person name="Turgeon B."/>
            <person name="Goodwin S."/>
            <person name="Spatafora J."/>
            <person name="Crous P."/>
            <person name="Grigoriev I."/>
        </authorList>
    </citation>
    <scope>NUCLEOTIDE SEQUENCE</scope>
    <source>
        <strain evidence="3">CBS 123094</strain>
    </source>
</reference>
<dbReference type="AlphaFoldDB" id="A0A6A5X2J6"/>
<dbReference type="InterPro" id="IPR021858">
    <property type="entry name" value="Fun_TF"/>
</dbReference>
<evidence type="ECO:0000256" key="1">
    <source>
        <dbReference type="ARBA" id="ARBA00004123"/>
    </source>
</evidence>
<organism evidence="3 4">
    <name type="scientific">Amniculicola lignicola CBS 123094</name>
    <dbReference type="NCBI Taxonomy" id="1392246"/>
    <lineage>
        <taxon>Eukaryota</taxon>
        <taxon>Fungi</taxon>
        <taxon>Dikarya</taxon>
        <taxon>Ascomycota</taxon>
        <taxon>Pezizomycotina</taxon>
        <taxon>Dothideomycetes</taxon>
        <taxon>Pleosporomycetidae</taxon>
        <taxon>Pleosporales</taxon>
        <taxon>Amniculicolaceae</taxon>
        <taxon>Amniculicola</taxon>
    </lineage>
</organism>
<keyword evidence="4" id="KW-1185">Reference proteome</keyword>
<dbReference type="Pfam" id="PF11951">
    <property type="entry name" value="Fungal_trans_2"/>
    <property type="match status" value="1"/>
</dbReference>
<name>A0A6A5X2J6_9PLEO</name>
<dbReference type="GO" id="GO:0005634">
    <property type="term" value="C:nucleus"/>
    <property type="evidence" value="ECO:0007669"/>
    <property type="project" value="UniProtKB-SubCell"/>
</dbReference>
<evidence type="ECO:0008006" key="5">
    <source>
        <dbReference type="Google" id="ProtNLM"/>
    </source>
</evidence>
<gene>
    <name evidence="3" type="ORF">P154DRAFT_614685</name>
</gene>
<keyword evidence="2" id="KW-0539">Nucleus</keyword>
<sequence>MLNSLEQRSESPGLDMTASFGPFSVFQVDLCGAQSIANNQNTSKPQPYEGSSNVLVDCEERDGLSLRNIDGDIEHWNPSPRNAVAPLFSPASLTYQLSECPGLWINKLLSHYTLRITDISQPINHPQNPYRSIHAQYAMEVWTESLNDKLLKPQTGYSNRRVAFYSILASAAFHLRGFSIDKRPNWKHYDYIGKTYRWKALLYMQRAMEEPSFDAESHCARMSAFHTLVDSDILEGTSGEVFTHLQACHQIRQLYLSKTPRPSPDNPRIRQLDTNSFFIEMIALTTAHHRPELWQFSSYVDAASLIDTPFATTDTCLEHTYGITSSIASTIFLINKFWYYTNSATIYDELYACELGHAIAAVAIELRTWTPLSESYASVAIEENTSLSLAMSLASSFCYSALIYFHSCFLFDPPQSDESLFSRLSHDTLLALERAECESIQMSKVGAMISWPAFVAGCYSPPELRQRWTRYWSTLLKFRIGSIQAAWEIVQRVWRKERREETATTEDRSQVYVTEQATFETYCCIEPIWTWFVKDSGATIVAL</sequence>
<dbReference type="EMBL" id="ML977557">
    <property type="protein sequence ID" value="KAF2007285.1"/>
    <property type="molecule type" value="Genomic_DNA"/>
</dbReference>